<evidence type="ECO:0000313" key="5">
    <source>
        <dbReference type="EMBL" id="KDP21387.1"/>
    </source>
</evidence>
<comment type="subcellular location">
    <subcellularLocation>
        <location evidence="1">Nucleus</location>
    </subcellularLocation>
</comment>
<gene>
    <name evidence="5" type="ORF">JCGZ_21858</name>
</gene>
<sequence length="385" mass="44244">MKFQEGDSVEVLRREQELCGSWFSGIIIAVSGDYYVIRYDLLTDCEGEPVIEKVHKEDLRPWPTIKRRKRWVVGDVAEAFDIKSWRVGKIVKVLKNNMFVVRLFGSIQLKEFHDSNLRIWQAWLKNNRSVTGKVDKESTKNFKRNKSKPSKRSVCISPSDIVGKGSCLRNRNRQRYSKDGQNNVKKSLPARKILNRSNADCLERSSKDLRSCTRGFHSPFFTWVNEISPQEVRADNKFDEEDRDINADIAKATNDELYNSSRPFTTKDIDQCSVASCSSNDFALSSSHNCNKALENVSDTSDAESSFPSSSVNERLTPYFEQKFEADIHELEFHAYRSTVQALYASGPLSWEQESLLTNLRLSLNISDEEHLLQLRHLLSTRVVQ</sequence>
<keyword evidence="6" id="KW-1185">Reference proteome</keyword>
<dbReference type="Gene3D" id="1.10.1240.40">
    <property type="entry name" value="ENT domain"/>
    <property type="match status" value="1"/>
</dbReference>
<dbReference type="Gene3D" id="2.30.30.140">
    <property type="match status" value="1"/>
</dbReference>
<dbReference type="PROSITE" id="PS51138">
    <property type="entry name" value="ENT"/>
    <property type="match status" value="1"/>
</dbReference>
<dbReference type="Pfam" id="PF05641">
    <property type="entry name" value="Agenet"/>
    <property type="match status" value="1"/>
</dbReference>
<dbReference type="InterPro" id="IPR008395">
    <property type="entry name" value="Agenet-like_dom"/>
</dbReference>
<reference evidence="5 6" key="1">
    <citation type="journal article" date="2014" name="PLoS ONE">
        <title>Global Analysis of Gene Expression Profiles in Physic Nut (Jatropha curcas L.) Seedlings Exposed to Salt Stress.</title>
        <authorList>
            <person name="Zhang L."/>
            <person name="Zhang C."/>
            <person name="Wu P."/>
            <person name="Chen Y."/>
            <person name="Li M."/>
            <person name="Jiang H."/>
            <person name="Wu G."/>
        </authorList>
    </citation>
    <scope>NUCLEOTIDE SEQUENCE [LARGE SCALE GENOMIC DNA]</scope>
    <source>
        <strain evidence="6">cv. GZQX0401</strain>
        <tissue evidence="5">Young leaves</tissue>
    </source>
</reference>
<dbReference type="KEGG" id="jcu:105649919"/>
<evidence type="ECO:0000256" key="2">
    <source>
        <dbReference type="ARBA" id="ARBA00023242"/>
    </source>
</evidence>
<dbReference type="OrthoDB" id="663550at2759"/>
<dbReference type="GO" id="GO:0005634">
    <property type="term" value="C:nucleus"/>
    <property type="evidence" value="ECO:0007669"/>
    <property type="project" value="UniProtKB-SubCell"/>
</dbReference>
<dbReference type="SMART" id="SM00743">
    <property type="entry name" value="Agenet"/>
    <property type="match status" value="2"/>
</dbReference>
<organism evidence="5 6">
    <name type="scientific">Jatropha curcas</name>
    <name type="common">Barbados nut</name>
    <dbReference type="NCBI Taxonomy" id="180498"/>
    <lineage>
        <taxon>Eukaryota</taxon>
        <taxon>Viridiplantae</taxon>
        <taxon>Streptophyta</taxon>
        <taxon>Embryophyta</taxon>
        <taxon>Tracheophyta</taxon>
        <taxon>Spermatophyta</taxon>
        <taxon>Magnoliopsida</taxon>
        <taxon>eudicotyledons</taxon>
        <taxon>Gunneridae</taxon>
        <taxon>Pentapetalae</taxon>
        <taxon>rosids</taxon>
        <taxon>fabids</taxon>
        <taxon>Malpighiales</taxon>
        <taxon>Euphorbiaceae</taxon>
        <taxon>Crotonoideae</taxon>
        <taxon>Jatropheae</taxon>
        <taxon>Jatropha</taxon>
    </lineage>
</organism>
<proteinExistence type="predicted"/>
<dbReference type="AlphaFoldDB" id="A0A067JC50"/>
<dbReference type="EMBL" id="KK915662">
    <property type="protein sequence ID" value="KDP21387.1"/>
    <property type="molecule type" value="Genomic_DNA"/>
</dbReference>
<evidence type="ECO:0000256" key="3">
    <source>
        <dbReference type="SAM" id="MobiDB-lite"/>
    </source>
</evidence>
<dbReference type="InterPro" id="IPR005491">
    <property type="entry name" value="ENT_dom"/>
</dbReference>
<dbReference type="Proteomes" id="UP000027138">
    <property type="component" value="Unassembled WGS sequence"/>
</dbReference>
<evidence type="ECO:0000259" key="4">
    <source>
        <dbReference type="PROSITE" id="PS51138"/>
    </source>
</evidence>
<feature type="region of interest" description="Disordered" evidence="3">
    <location>
        <begin position="135"/>
        <end position="155"/>
    </location>
</feature>
<feature type="compositionally biased region" description="Basic residues" evidence="3">
    <location>
        <begin position="141"/>
        <end position="151"/>
    </location>
</feature>
<evidence type="ECO:0000256" key="1">
    <source>
        <dbReference type="ARBA" id="ARBA00004123"/>
    </source>
</evidence>
<accession>A0A067JC50</accession>
<protein>
    <recommendedName>
        <fullName evidence="4">ENT domain-containing protein</fullName>
    </recommendedName>
</protein>
<dbReference type="InterPro" id="IPR036142">
    <property type="entry name" value="ENT_dom-like_sf"/>
</dbReference>
<dbReference type="SUPFAM" id="SSF158639">
    <property type="entry name" value="ENT-like"/>
    <property type="match status" value="1"/>
</dbReference>
<dbReference type="PANTHER" id="PTHR31917">
    <property type="entry name" value="AGENET DOMAIN-CONTAINING PROTEIN-RELATED"/>
    <property type="match status" value="1"/>
</dbReference>
<dbReference type="STRING" id="180498.A0A067JC50"/>
<keyword evidence="2" id="KW-0539">Nucleus</keyword>
<dbReference type="PANTHER" id="PTHR31917:SF59">
    <property type="entry name" value="ENT DOMAIN-CONTAINING PROTEIN"/>
    <property type="match status" value="1"/>
</dbReference>
<feature type="domain" description="ENT" evidence="4">
    <location>
        <begin position="324"/>
        <end position="385"/>
    </location>
</feature>
<evidence type="ECO:0000313" key="6">
    <source>
        <dbReference type="Proteomes" id="UP000027138"/>
    </source>
</evidence>
<dbReference type="SMART" id="SM01191">
    <property type="entry name" value="ENT"/>
    <property type="match status" value="1"/>
</dbReference>
<dbReference type="Pfam" id="PF03735">
    <property type="entry name" value="ENT"/>
    <property type="match status" value="1"/>
</dbReference>
<dbReference type="InterPro" id="IPR014002">
    <property type="entry name" value="Agenet_dom_plant"/>
</dbReference>
<name>A0A067JC50_JATCU</name>